<dbReference type="RefSeq" id="WP_268114613.1">
    <property type="nucleotide sequence ID" value="NZ_CP113524.1"/>
</dbReference>
<proteinExistence type="inferred from homology"/>
<dbReference type="SUPFAM" id="SSF52266">
    <property type="entry name" value="SGNH hydrolase"/>
    <property type="match status" value="1"/>
</dbReference>
<evidence type="ECO:0000259" key="3">
    <source>
        <dbReference type="Pfam" id="PF13472"/>
    </source>
</evidence>
<dbReference type="Gene3D" id="3.40.50.1110">
    <property type="entry name" value="SGNH hydrolase"/>
    <property type="match status" value="1"/>
</dbReference>
<keyword evidence="2" id="KW-0378">Hydrolase</keyword>
<dbReference type="InterPro" id="IPR036514">
    <property type="entry name" value="SGNH_hydro_sf"/>
</dbReference>
<comment type="similarity">
    <text evidence="1">Belongs to the 'GDSL' lipolytic enzyme family.</text>
</comment>
<sequence>MTEYLFYQTEEMGKDGISVDPSDIYMPGSGYGFFTEKSHGSSLSFSLPEINTGFVPAAGFGEEIRIKQEELGCYMDSKSTYGDIPLSFQAGVKAQGNYLLSINLCAEEDEPEVLVFVGRRQLVFQGSLKAGVEWNGAFPVSVCDFIPRGQTKRFPDQAIKISVISRSVRIKKLKVEPWIGKTIFLAGDSTLTDQTGEYPYAPNVCYGGWGQMLPAYLEGDYTVSNHAHSGLTTESFRAEGHHEIMMEGIGKGDICLFQFGHNDQKLDHLKADEGYRKNLMEFVEEIREKEALPVLVTPLARNSWIDNGTTYNDLLKDYAKEVISLGTILRVPVVDLHGKSMELMKEHGMEEFKQWFYPLDYTHTNDYGAFHMAGYVWKELLDLGVISASGREIPVWVPSRGNAWLSYEKGEHL</sequence>
<evidence type="ECO:0000313" key="5">
    <source>
        <dbReference type="Proteomes" id="UP001163115"/>
    </source>
</evidence>
<evidence type="ECO:0000313" key="4">
    <source>
        <dbReference type="EMBL" id="WAJ23007.1"/>
    </source>
</evidence>
<evidence type="ECO:0000256" key="1">
    <source>
        <dbReference type="ARBA" id="ARBA00008668"/>
    </source>
</evidence>
<dbReference type="PANTHER" id="PTHR43695:SF1">
    <property type="entry name" value="RHAMNOGALACTURONAN ACETYLESTERASE"/>
    <property type="match status" value="1"/>
</dbReference>
<organism evidence="4 5">
    <name type="scientific">Lacrimispora xylanolytica</name>
    <dbReference type="NCBI Taxonomy" id="29375"/>
    <lineage>
        <taxon>Bacteria</taxon>
        <taxon>Bacillati</taxon>
        <taxon>Bacillota</taxon>
        <taxon>Clostridia</taxon>
        <taxon>Lachnospirales</taxon>
        <taxon>Lachnospiraceae</taxon>
        <taxon>Lacrimispora</taxon>
    </lineage>
</organism>
<dbReference type="InterPro" id="IPR037459">
    <property type="entry name" value="RhgT-like"/>
</dbReference>
<keyword evidence="5" id="KW-1185">Reference proteome</keyword>
<feature type="domain" description="SGNH hydrolase-type esterase" evidence="3">
    <location>
        <begin position="187"/>
        <end position="368"/>
    </location>
</feature>
<accession>A0ABY7ABV1</accession>
<dbReference type="InterPro" id="IPR013830">
    <property type="entry name" value="SGNH_hydro"/>
</dbReference>
<protein>
    <submittedName>
        <fullName evidence="4">Rhamnogalacturonan acetylesterase</fullName>
    </submittedName>
</protein>
<dbReference type="EMBL" id="CP113524">
    <property type="protein sequence ID" value="WAJ23007.1"/>
    <property type="molecule type" value="Genomic_DNA"/>
</dbReference>
<name>A0ABY7ABV1_9FIRM</name>
<dbReference type="CDD" id="cd01821">
    <property type="entry name" value="Rhamnogalacturan_acetylesterase_like"/>
    <property type="match status" value="1"/>
</dbReference>
<dbReference type="PANTHER" id="PTHR43695">
    <property type="entry name" value="PUTATIVE (AFU_ORTHOLOGUE AFUA_2G17250)-RELATED"/>
    <property type="match status" value="1"/>
</dbReference>
<reference evidence="4" key="1">
    <citation type="submission" date="2022-11" db="EMBL/GenBank/DDBJ databases">
        <title>Lacrimispora xylanolytica sy1, complete genome.</title>
        <authorList>
            <person name="Choi S."/>
        </authorList>
    </citation>
    <scope>NUCLEOTIDE SEQUENCE</scope>
    <source>
        <strain evidence="4">Sy1</strain>
    </source>
</reference>
<dbReference type="Proteomes" id="UP001163115">
    <property type="component" value="Chromosome"/>
</dbReference>
<gene>
    <name evidence="4" type="ORF">OW255_15750</name>
</gene>
<dbReference type="Pfam" id="PF13472">
    <property type="entry name" value="Lipase_GDSL_2"/>
    <property type="match status" value="1"/>
</dbReference>
<evidence type="ECO:0000256" key="2">
    <source>
        <dbReference type="ARBA" id="ARBA00022801"/>
    </source>
</evidence>